<name>A0A5F2B4G7_9LEPT</name>
<dbReference type="OrthoDB" id="696651at2"/>
<sequence>MSTLILAKNEILPSRKPKKWQTLATREKNVKIMRWIRFREKNLRKKFPILNRQNLLGASITFGSAGMMIVTAGLYIAGIIPAWIAIVSNAIFASLLHEIEHDTIHNLYFKDDTKMQDLLFWTVWIFRGNTVSPWYRRMIHTLHHKVSGHKDDIEERLIGNGMKAGLVRFFAMIDGNVSAILNFRKLVKDAPKFKRKEIVSESWPWLVIYYTLWYNFLGLNLIHYGNLFLGSPVQLPYPELWESARMFLNTAAVVYMLPNWIRQSSIQIVSSNMHYYGDVKGIHEQTQVLNSWLLLPFHLFCFNFGSTHGIHHFVVNQPFYIRQMVAPFVHPAMKRYGIRFNDFDSMLRANRYNPETQQRAEQRIA</sequence>
<accession>A0A5F2B4G7</accession>
<feature type="transmembrane region" description="Helical" evidence="1">
    <location>
        <begin position="203"/>
        <end position="224"/>
    </location>
</feature>
<dbReference type="RefSeq" id="WP_135671181.1">
    <property type="nucleotide sequence ID" value="NZ_RQGN01000058.1"/>
</dbReference>
<organism evidence="3 4">
    <name type="scientific">Leptospira barantonii</name>
    <dbReference type="NCBI Taxonomy" id="2023184"/>
    <lineage>
        <taxon>Bacteria</taxon>
        <taxon>Pseudomonadati</taxon>
        <taxon>Spirochaetota</taxon>
        <taxon>Spirochaetia</taxon>
        <taxon>Leptospirales</taxon>
        <taxon>Leptospiraceae</taxon>
        <taxon>Leptospira</taxon>
    </lineage>
</organism>
<evidence type="ECO:0000313" key="3">
    <source>
        <dbReference type="EMBL" id="TGM00476.1"/>
    </source>
</evidence>
<evidence type="ECO:0000259" key="2">
    <source>
        <dbReference type="Pfam" id="PF00487"/>
    </source>
</evidence>
<dbReference type="InterPro" id="IPR005804">
    <property type="entry name" value="FA_desaturase_dom"/>
</dbReference>
<keyword evidence="1" id="KW-0472">Membrane</keyword>
<keyword evidence="1" id="KW-1133">Transmembrane helix</keyword>
<keyword evidence="1" id="KW-0812">Transmembrane</keyword>
<dbReference type="Proteomes" id="UP000298429">
    <property type="component" value="Unassembled WGS sequence"/>
</dbReference>
<proteinExistence type="predicted"/>
<feature type="domain" description="Fatty acid desaturase" evidence="2">
    <location>
        <begin position="80"/>
        <end position="342"/>
    </location>
</feature>
<evidence type="ECO:0000313" key="4">
    <source>
        <dbReference type="Proteomes" id="UP000298429"/>
    </source>
</evidence>
<dbReference type="GO" id="GO:0006629">
    <property type="term" value="P:lipid metabolic process"/>
    <property type="evidence" value="ECO:0007669"/>
    <property type="project" value="InterPro"/>
</dbReference>
<reference evidence="3 4" key="1">
    <citation type="journal article" date="2019" name="PLoS Negl. Trop. Dis.">
        <title>Revisiting the worldwide diversity of Leptospira species in the environment.</title>
        <authorList>
            <person name="Vincent A.T."/>
            <person name="Schiettekatte O."/>
            <person name="Bourhy P."/>
            <person name="Veyrier F.J."/>
            <person name="Picardeau M."/>
        </authorList>
    </citation>
    <scope>NUCLEOTIDE SEQUENCE [LARGE SCALE GENOMIC DNA]</scope>
    <source>
        <strain evidence="3 4">201702444</strain>
    </source>
</reference>
<dbReference type="Pfam" id="PF00487">
    <property type="entry name" value="FA_desaturase"/>
    <property type="match status" value="1"/>
</dbReference>
<evidence type="ECO:0000256" key="1">
    <source>
        <dbReference type="SAM" id="Phobius"/>
    </source>
</evidence>
<comment type="caution">
    <text evidence="3">The sequence shown here is derived from an EMBL/GenBank/DDBJ whole genome shotgun (WGS) entry which is preliminary data.</text>
</comment>
<dbReference type="AlphaFoldDB" id="A0A5F2B4G7"/>
<dbReference type="EMBL" id="RQGN01000058">
    <property type="protein sequence ID" value="TGM00476.1"/>
    <property type="molecule type" value="Genomic_DNA"/>
</dbReference>
<gene>
    <name evidence="3" type="ORF">EHQ76_12045</name>
</gene>
<protein>
    <submittedName>
        <fullName evidence="3">Fatty acid desaturase</fullName>
    </submittedName>
</protein>